<reference evidence="1" key="1">
    <citation type="submission" date="2014-09" db="EMBL/GenBank/DDBJ databases">
        <authorList>
            <person name="Magalhaes I.L.F."/>
            <person name="Oliveira U."/>
            <person name="Santos F.R."/>
            <person name="Vidigal T.H.D.A."/>
            <person name="Brescovit A.D."/>
            <person name="Santos A.J."/>
        </authorList>
    </citation>
    <scope>NUCLEOTIDE SEQUENCE</scope>
    <source>
        <tissue evidence="1">Shoot tissue taken approximately 20 cm above the soil surface</tissue>
    </source>
</reference>
<dbReference type="AlphaFoldDB" id="A0A0A9FQY1"/>
<sequence length="39" mass="4462">MKVPICLHVPPLQHKNQIKCLDSVPISLLHSMQEAKRQT</sequence>
<name>A0A0A9FQY1_ARUDO</name>
<protein>
    <submittedName>
        <fullName evidence="1">Uncharacterized protein</fullName>
    </submittedName>
</protein>
<proteinExistence type="predicted"/>
<accession>A0A0A9FQY1</accession>
<evidence type="ECO:0000313" key="1">
    <source>
        <dbReference type="EMBL" id="JAE13624.1"/>
    </source>
</evidence>
<organism evidence="1">
    <name type="scientific">Arundo donax</name>
    <name type="common">Giant reed</name>
    <name type="synonym">Donax arundinaceus</name>
    <dbReference type="NCBI Taxonomy" id="35708"/>
    <lineage>
        <taxon>Eukaryota</taxon>
        <taxon>Viridiplantae</taxon>
        <taxon>Streptophyta</taxon>
        <taxon>Embryophyta</taxon>
        <taxon>Tracheophyta</taxon>
        <taxon>Spermatophyta</taxon>
        <taxon>Magnoliopsida</taxon>
        <taxon>Liliopsida</taxon>
        <taxon>Poales</taxon>
        <taxon>Poaceae</taxon>
        <taxon>PACMAD clade</taxon>
        <taxon>Arundinoideae</taxon>
        <taxon>Arundineae</taxon>
        <taxon>Arundo</taxon>
    </lineage>
</organism>
<dbReference type="EMBL" id="GBRH01184272">
    <property type="protein sequence ID" value="JAE13624.1"/>
    <property type="molecule type" value="Transcribed_RNA"/>
</dbReference>
<reference evidence="1" key="2">
    <citation type="journal article" date="2015" name="Data Brief">
        <title>Shoot transcriptome of the giant reed, Arundo donax.</title>
        <authorList>
            <person name="Barrero R.A."/>
            <person name="Guerrero F.D."/>
            <person name="Moolhuijzen P."/>
            <person name="Goolsby J.A."/>
            <person name="Tidwell J."/>
            <person name="Bellgard S.E."/>
            <person name="Bellgard M.I."/>
        </authorList>
    </citation>
    <scope>NUCLEOTIDE SEQUENCE</scope>
    <source>
        <tissue evidence="1">Shoot tissue taken approximately 20 cm above the soil surface</tissue>
    </source>
</reference>